<feature type="DNA-binding region" description="OmpR/PhoB-type" evidence="4">
    <location>
        <begin position="1"/>
        <end position="102"/>
    </location>
</feature>
<dbReference type="CDD" id="cd00383">
    <property type="entry name" value="trans_reg_C"/>
    <property type="match status" value="1"/>
</dbReference>
<evidence type="ECO:0000256" key="1">
    <source>
        <dbReference type="ARBA" id="ARBA00022741"/>
    </source>
</evidence>
<dbReference type="InterPro" id="IPR027417">
    <property type="entry name" value="P-loop_NTPase"/>
</dbReference>
<dbReference type="Pfam" id="PF00486">
    <property type="entry name" value="Trans_reg_C"/>
    <property type="match status" value="1"/>
</dbReference>
<keyword evidence="7" id="KW-1185">Reference proteome</keyword>
<evidence type="ECO:0000313" key="7">
    <source>
        <dbReference type="Proteomes" id="UP001620405"/>
    </source>
</evidence>
<evidence type="ECO:0000256" key="4">
    <source>
        <dbReference type="PROSITE-ProRule" id="PRU01091"/>
    </source>
</evidence>
<sequence length="1017" mass="114303">MKEFKPFRLDPVNHRLWRVSDEGEPAPVTMTAKAFDVLRYLVEHPGRLVSHEELLEALWSGVAVQPEVLKGHVLAIRNALNDDAQHPRYLETHRGRGYRFIADVMTAQKTDNRLSHTSAPLLIGRASPLKALRDALAQARNGQPKIVFVRGDAGIGKTALVETFCREVSSQHTTQSFGRCIEGFGGAEPFYPIIEVLSRLIKGANGNKVQDALVTVAPSWGNQLAGLLSREHQARLQRVAHISARSRMLGEFCELIEVLAEDEVFVLLLEDLHWADFSTLDLISAFARRKSSVKLLLLATYRSDECAVRGTALRQLVNELLLHKLCESVDLIGLSQQDIAEYVQSDDSEESRSFVQLLLHCSGGNPLFLGTILDHLQNIHMASVDQGRWKNDVPLSQISLEIPERINHVVETKISTLDDETQRALEAASAVGQIFNPVVPATAAGLSARRFEEICEALSRTRTFIHRCGTDTLAGGQVVRLYRFSHALLREVLLNRQGPLRLAQSHALIGKELEKSYPSELRAHAAFELVEQFSNAREWSKGLTYLKIALQTAKRRYAHQDALAILDKADAIAVHLSNGERELTQTVLLEDRASIYATNHDPRALQAFTHLVQMSEQLRYSEIQARAELGLAFTLSWRDATACIPHLENAARLSNAQTEPQLKARIRLSSAIWRIWIAGWDPNQAKICEENLIPLRNGSDRQITAWGLIEYSMVCLISSRYRECLETVDTNLEMLVGHAVDRPEFNIFRAIWMAHLGRPWAYTLLGEWGRALKEFDASEALFVGNANRYSICTLEMLRGFLYLIAGDYQAVKDICSKLGFYKDKTGHQPAALYTLVLANEIRHCTLLAGAAEIGLGNLDGGIDTLKQLERDMLEQPALTDWYWLFLLEWSLANALLQSGDIELARLHADRMIDRSDRTIEVTWRTLARELRCRIAIEEGDLEHALRLINDALHMADVMGAPIVDWRVHRTAAQLYRLQGDSAGASLHQQLFNEKSQRLLDSLPSDHRLRASFARLMA</sequence>
<keyword evidence="3 4" id="KW-0238">DNA-binding</keyword>
<dbReference type="Proteomes" id="UP001620405">
    <property type="component" value="Unassembled WGS sequence"/>
</dbReference>
<dbReference type="InterPro" id="IPR016032">
    <property type="entry name" value="Sig_transdc_resp-reg_C-effctor"/>
</dbReference>
<dbReference type="Gene3D" id="3.40.50.300">
    <property type="entry name" value="P-loop containing nucleotide triphosphate hydrolases"/>
    <property type="match status" value="1"/>
</dbReference>
<dbReference type="InterPro" id="IPR036388">
    <property type="entry name" value="WH-like_DNA-bd_sf"/>
</dbReference>
<reference evidence="6 7" key="1">
    <citation type="submission" date="2020-10" db="EMBL/GenBank/DDBJ databases">
        <title>Phylogeny of dyella-like bacteria.</title>
        <authorList>
            <person name="Fu J."/>
        </authorList>
    </citation>
    <scope>NUCLEOTIDE SEQUENCE [LARGE SCALE GENOMIC DNA]</scope>
    <source>
        <strain evidence="6 7">DHOB07</strain>
    </source>
</reference>
<feature type="domain" description="OmpR/PhoB-type" evidence="5">
    <location>
        <begin position="1"/>
        <end position="102"/>
    </location>
</feature>
<dbReference type="Pfam" id="PF13191">
    <property type="entry name" value="AAA_16"/>
    <property type="match status" value="1"/>
</dbReference>
<dbReference type="PANTHER" id="PTHR16305:SF28">
    <property type="entry name" value="GUANYLATE CYCLASE DOMAIN-CONTAINING PROTEIN"/>
    <property type="match status" value="1"/>
</dbReference>
<dbReference type="SMART" id="SM00862">
    <property type="entry name" value="Trans_reg_C"/>
    <property type="match status" value="1"/>
</dbReference>
<proteinExistence type="predicted"/>
<evidence type="ECO:0000256" key="3">
    <source>
        <dbReference type="ARBA" id="ARBA00023125"/>
    </source>
</evidence>
<dbReference type="RefSeq" id="WP_284396465.1">
    <property type="nucleotide sequence ID" value="NZ_BSNQ01000003.1"/>
</dbReference>
<dbReference type="InterPro" id="IPR041664">
    <property type="entry name" value="AAA_16"/>
</dbReference>
<dbReference type="PROSITE" id="PS51755">
    <property type="entry name" value="OMPR_PHOB"/>
    <property type="match status" value="1"/>
</dbReference>
<keyword evidence="1" id="KW-0547">Nucleotide-binding</keyword>
<evidence type="ECO:0000313" key="6">
    <source>
        <dbReference type="EMBL" id="MFK2874808.1"/>
    </source>
</evidence>
<comment type="caution">
    <text evidence="6">The sequence shown here is derived from an EMBL/GenBank/DDBJ whole genome shotgun (WGS) entry which is preliminary data.</text>
</comment>
<dbReference type="PANTHER" id="PTHR16305">
    <property type="entry name" value="TESTICULAR SOLUBLE ADENYLYL CYCLASE"/>
    <property type="match status" value="1"/>
</dbReference>
<dbReference type="SUPFAM" id="SSF52540">
    <property type="entry name" value="P-loop containing nucleoside triphosphate hydrolases"/>
    <property type="match status" value="1"/>
</dbReference>
<dbReference type="SUPFAM" id="SSF46894">
    <property type="entry name" value="C-terminal effector domain of the bipartite response regulators"/>
    <property type="match status" value="1"/>
</dbReference>
<keyword evidence="2" id="KW-0067">ATP-binding</keyword>
<dbReference type="EMBL" id="JADIKG010000013">
    <property type="protein sequence ID" value="MFK2874808.1"/>
    <property type="molecule type" value="Genomic_DNA"/>
</dbReference>
<evidence type="ECO:0000256" key="2">
    <source>
        <dbReference type="ARBA" id="ARBA00022840"/>
    </source>
</evidence>
<dbReference type="Gene3D" id="1.10.10.10">
    <property type="entry name" value="Winged helix-like DNA-binding domain superfamily/Winged helix DNA-binding domain"/>
    <property type="match status" value="1"/>
</dbReference>
<organism evidence="6 7">
    <name type="scientific">Dyella lipolytica</name>
    <dbReference type="NCBI Taxonomy" id="1867835"/>
    <lineage>
        <taxon>Bacteria</taxon>
        <taxon>Pseudomonadati</taxon>
        <taxon>Pseudomonadota</taxon>
        <taxon>Gammaproteobacteria</taxon>
        <taxon>Lysobacterales</taxon>
        <taxon>Rhodanobacteraceae</taxon>
        <taxon>Dyella</taxon>
    </lineage>
</organism>
<name>A0ABW8IXY8_9GAMM</name>
<protein>
    <submittedName>
        <fullName evidence="6">AAA family ATPase</fullName>
    </submittedName>
</protein>
<accession>A0ABW8IXY8</accession>
<evidence type="ECO:0000259" key="5">
    <source>
        <dbReference type="PROSITE" id="PS51755"/>
    </source>
</evidence>
<dbReference type="InterPro" id="IPR001867">
    <property type="entry name" value="OmpR/PhoB-type_DNA-bd"/>
</dbReference>
<gene>
    <name evidence="6" type="ORF">ISP13_14790</name>
</gene>